<sequence>MAYPVGGDALRRAIPDNIAMPDRLEEYRRKRDAGRTPEPVPEAAPAPATAAGDRFVIQQHHARALHWDLRLERDGVLVSWAVPRGLPRDQVRNHLAVHTEDHPMEYLTFHGDIPAGEYGGGRMKVFDTGTYETEKWKPDEVMFTLHGSRVSGRYVLFRTGRPEPGKREDWMIRRMSPPPDGWEPIPDLIRPTRPTPTTSGLPDSDDEWAFEMRWDGTRAVAYVSGGRVRLTSISDQDISAAYPTVREIGPTLAPTEAVLDGEIVAFDRQGRVRPAPTTAAGRRPPPGLTISYLIYDLLWLEGRSTVDLPYTQRRELLDGLTLSGPAWQTPPSFVGGGEFALAAAEEQGLPGVIAKRLDAPYTPGRRTPDWLRVDTV</sequence>
<dbReference type="CDD" id="cd07906">
    <property type="entry name" value="Adenylation_DNA_ligase_LigD_LigC"/>
    <property type="match status" value="1"/>
</dbReference>
<keyword evidence="3" id="KW-0436">Ligase</keyword>
<gene>
    <name evidence="3" type="primary">lig_2</name>
    <name evidence="3" type="ORF">Asi02nite_27350</name>
</gene>
<name>A0ABQ4CPJ4_9ACTN</name>
<dbReference type="NCBIfam" id="TIGR02777">
    <property type="entry name" value="LigD_PE_dom"/>
    <property type="match status" value="1"/>
</dbReference>
<keyword evidence="4" id="KW-1185">Reference proteome</keyword>
<dbReference type="Pfam" id="PF13298">
    <property type="entry name" value="LigD_N"/>
    <property type="match status" value="1"/>
</dbReference>
<dbReference type="Gene3D" id="3.30.470.30">
    <property type="entry name" value="DNA ligase/mRNA capping enzyme"/>
    <property type="match status" value="1"/>
</dbReference>
<dbReference type="PANTHER" id="PTHR39465:SF1">
    <property type="entry name" value="DNA LIGASE D 3'-PHOSPHOESTERASE DOMAIN-CONTAINING PROTEIN"/>
    <property type="match status" value="1"/>
</dbReference>
<dbReference type="PANTHER" id="PTHR39465">
    <property type="entry name" value="DNA LIGASE D, 3'-PHOSPHOESTERASE DOMAIN"/>
    <property type="match status" value="1"/>
</dbReference>
<feature type="region of interest" description="Disordered" evidence="1">
    <location>
        <begin position="169"/>
        <end position="205"/>
    </location>
</feature>
<dbReference type="InterPro" id="IPR014144">
    <property type="entry name" value="LigD_PE_domain"/>
</dbReference>
<evidence type="ECO:0000313" key="3">
    <source>
        <dbReference type="EMBL" id="GIF73217.1"/>
    </source>
</evidence>
<dbReference type="Gene3D" id="3.30.1490.70">
    <property type="match status" value="1"/>
</dbReference>
<evidence type="ECO:0000256" key="1">
    <source>
        <dbReference type="SAM" id="MobiDB-lite"/>
    </source>
</evidence>
<evidence type="ECO:0000313" key="4">
    <source>
        <dbReference type="Proteomes" id="UP000604117"/>
    </source>
</evidence>
<reference evidence="3 4" key="1">
    <citation type="submission" date="2021-01" db="EMBL/GenBank/DDBJ databases">
        <title>Whole genome shotgun sequence of Asanoa siamensis NBRC 107932.</title>
        <authorList>
            <person name="Komaki H."/>
            <person name="Tamura T."/>
        </authorList>
    </citation>
    <scope>NUCLEOTIDE SEQUENCE [LARGE SCALE GENOMIC DNA]</scope>
    <source>
        <strain evidence="3 4">NBRC 107932</strain>
    </source>
</reference>
<dbReference type="Pfam" id="PF01068">
    <property type="entry name" value="DNA_ligase_A_M"/>
    <property type="match status" value="1"/>
</dbReference>
<dbReference type="EMBL" id="BONE01000019">
    <property type="protein sequence ID" value="GIF73217.1"/>
    <property type="molecule type" value="Genomic_DNA"/>
</dbReference>
<protein>
    <submittedName>
        <fullName evidence="3">ATP-dependent DNA ligase</fullName>
    </submittedName>
</protein>
<organism evidence="3 4">
    <name type="scientific">Asanoa siamensis</name>
    <dbReference type="NCBI Taxonomy" id="926357"/>
    <lineage>
        <taxon>Bacteria</taxon>
        <taxon>Bacillati</taxon>
        <taxon>Actinomycetota</taxon>
        <taxon>Actinomycetes</taxon>
        <taxon>Micromonosporales</taxon>
        <taxon>Micromonosporaceae</taxon>
        <taxon>Asanoa</taxon>
    </lineage>
</organism>
<evidence type="ECO:0000259" key="2">
    <source>
        <dbReference type="PROSITE" id="PS50160"/>
    </source>
</evidence>
<dbReference type="SUPFAM" id="SSF56091">
    <property type="entry name" value="DNA ligase/mRNA capping enzyme, catalytic domain"/>
    <property type="match status" value="1"/>
</dbReference>
<proteinExistence type="predicted"/>
<dbReference type="InterPro" id="IPR012310">
    <property type="entry name" value="DNA_ligase_ATP-dep_cent"/>
</dbReference>
<dbReference type="PROSITE" id="PS50160">
    <property type="entry name" value="DNA_LIGASE_A3"/>
    <property type="match status" value="1"/>
</dbReference>
<feature type="domain" description="ATP-dependent DNA ligase family profile" evidence="2">
    <location>
        <begin position="290"/>
        <end position="376"/>
    </location>
</feature>
<feature type="region of interest" description="Disordered" evidence="1">
    <location>
        <begin position="29"/>
        <end position="48"/>
    </location>
</feature>
<dbReference type="Proteomes" id="UP000604117">
    <property type="component" value="Unassembled WGS sequence"/>
</dbReference>
<accession>A0ABQ4CPJ4</accession>
<dbReference type="GO" id="GO:0016874">
    <property type="term" value="F:ligase activity"/>
    <property type="evidence" value="ECO:0007669"/>
    <property type="project" value="UniProtKB-KW"/>
</dbReference>
<comment type="caution">
    <text evidence="3">The sequence shown here is derived from an EMBL/GenBank/DDBJ whole genome shotgun (WGS) entry which is preliminary data.</text>
</comment>